<keyword evidence="3" id="KW-1185">Reference proteome</keyword>
<evidence type="ECO:0000313" key="2">
    <source>
        <dbReference type="EMBL" id="PRP79504.1"/>
    </source>
</evidence>
<organism evidence="2 3">
    <name type="scientific">Planoprotostelium fungivorum</name>
    <dbReference type="NCBI Taxonomy" id="1890364"/>
    <lineage>
        <taxon>Eukaryota</taxon>
        <taxon>Amoebozoa</taxon>
        <taxon>Evosea</taxon>
        <taxon>Variosea</taxon>
        <taxon>Cavosteliida</taxon>
        <taxon>Cavosteliaceae</taxon>
        <taxon>Planoprotostelium</taxon>
    </lineage>
</organism>
<evidence type="ECO:0000256" key="1">
    <source>
        <dbReference type="SAM" id="Phobius"/>
    </source>
</evidence>
<proteinExistence type="predicted"/>
<comment type="caution">
    <text evidence="2">The sequence shown here is derived from an EMBL/GenBank/DDBJ whole genome shotgun (WGS) entry which is preliminary data.</text>
</comment>
<keyword evidence="1" id="KW-0812">Transmembrane</keyword>
<gene>
    <name evidence="2" type="ORF">PROFUN_12872</name>
</gene>
<dbReference type="InParanoid" id="A0A2P6N6C4"/>
<keyword evidence="1" id="KW-0472">Membrane</keyword>
<feature type="transmembrane region" description="Helical" evidence="1">
    <location>
        <begin position="6"/>
        <end position="30"/>
    </location>
</feature>
<name>A0A2P6N6C4_9EUKA</name>
<reference evidence="2 3" key="1">
    <citation type="journal article" date="2018" name="Genome Biol. Evol.">
        <title>Multiple Roots of Fruiting Body Formation in Amoebozoa.</title>
        <authorList>
            <person name="Hillmann F."/>
            <person name="Forbes G."/>
            <person name="Novohradska S."/>
            <person name="Ferling I."/>
            <person name="Riege K."/>
            <person name="Groth M."/>
            <person name="Westermann M."/>
            <person name="Marz M."/>
            <person name="Spaller T."/>
            <person name="Winckler T."/>
            <person name="Schaap P."/>
            <person name="Glockner G."/>
        </authorList>
    </citation>
    <scope>NUCLEOTIDE SEQUENCE [LARGE SCALE GENOMIC DNA]</scope>
    <source>
        <strain evidence="2 3">Jena</strain>
    </source>
</reference>
<accession>A0A2P6N6C4</accession>
<keyword evidence="1" id="KW-1133">Transmembrane helix</keyword>
<dbReference type="AlphaFoldDB" id="A0A2P6N6C4"/>
<dbReference type="EMBL" id="MDYQ01000182">
    <property type="protein sequence ID" value="PRP79504.1"/>
    <property type="molecule type" value="Genomic_DNA"/>
</dbReference>
<evidence type="ECO:0000313" key="3">
    <source>
        <dbReference type="Proteomes" id="UP000241769"/>
    </source>
</evidence>
<sequence>MYNFSGAIGFSVIVLLMFGPTGRLLALFFLRESTKESQLCYPCICDLLRSDMYDSYNCQQMIQYIGSINDPLAFFCNINSHQNCTAHPQMTPNLIKSIDYACKTITSPLLSIPMRKI</sequence>
<protein>
    <submittedName>
        <fullName evidence="2">Uncharacterized protein</fullName>
    </submittedName>
</protein>
<dbReference type="Proteomes" id="UP000241769">
    <property type="component" value="Unassembled WGS sequence"/>
</dbReference>